<sequence>MFKILLGVIEVVMTIQMVKLKPELESFCKALQAVNLRSIEVPISPSLKGPDFSYQASLPEIRNLLRHINYH</sequence>
<protein>
    <submittedName>
        <fullName evidence="1">Uncharacterized protein</fullName>
    </submittedName>
</protein>
<reference evidence="1 2" key="1">
    <citation type="submission" date="2020-02" db="EMBL/GenBank/DDBJ databases">
        <authorList>
            <person name="Ma Q."/>
            <person name="Huang Y."/>
            <person name="Song X."/>
            <person name="Pei D."/>
        </authorList>
    </citation>
    <scope>NUCLEOTIDE SEQUENCE [LARGE SCALE GENOMIC DNA]</scope>
    <source>
        <strain evidence="1">Sxm20200214</strain>
        <tissue evidence="1">Leaf</tissue>
    </source>
</reference>
<organism evidence="1 2">
    <name type="scientific">Brassica carinata</name>
    <name type="common">Ethiopian mustard</name>
    <name type="synonym">Abyssinian cabbage</name>
    <dbReference type="NCBI Taxonomy" id="52824"/>
    <lineage>
        <taxon>Eukaryota</taxon>
        <taxon>Viridiplantae</taxon>
        <taxon>Streptophyta</taxon>
        <taxon>Embryophyta</taxon>
        <taxon>Tracheophyta</taxon>
        <taxon>Spermatophyta</taxon>
        <taxon>Magnoliopsida</taxon>
        <taxon>eudicotyledons</taxon>
        <taxon>Gunneridae</taxon>
        <taxon>Pentapetalae</taxon>
        <taxon>rosids</taxon>
        <taxon>malvids</taxon>
        <taxon>Brassicales</taxon>
        <taxon>Brassicaceae</taxon>
        <taxon>Brassiceae</taxon>
        <taxon>Brassica</taxon>
    </lineage>
</organism>
<evidence type="ECO:0000313" key="1">
    <source>
        <dbReference type="EMBL" id="KAG2252867.1"/>
    </source>
</evidence>
<keyword evidence="2" id="KW-1185">Reference proteome</keyword>
<comment type="caution">
    <text evidence="1">The sequence shown here is derived from an EMBL/GenBank/DDBJ whole genome shotgun (WGS) entry which is preliminary data.</text>
</comment>
<dbReference type="EMBL" id="JAAMPC010000016">
    <property type="protein sequence ID" value="KAG2252867.1"/>
    <property type="molecule type" value="Genomic_DNA"/>
</dbReference>
<dbReference type="GO" id="GO:0003700">
    <property type="term" value="F:DNA-binding transcription factor activity"/>
    <property type="evidence" value="ECO:0007669"/>
    <property type="project" value="InterPro"/>
</dbReference>
<evidence type="ECO:0000313" key="2">
    <source>
        <dbReference type="Proteomes" id="UP000886595"/>
    </source>
</evidence>
<accession>A0A8X7PLG5</accession>
<name>A0A8X7PLG5_BRACI</name>
<dbReference type="OrthoDB" id="6270329at2759"/>
<dbReference type="AlphaFoldDB" id="A0A8X7PLG5"/>
<dbReference type="InterPro" id="IPR045012">
    <property type="entry name" value="NLP"/>
</dbReference>
<dbReference type="PANTHER" id="PTHR32002:SF44">
    <property type="entry name" value="PROTEIN NLP4"/>
    <property type="match status" value="1"/>
</dbReference>
<dbReference type="Proteomes" id="UP000886595">
    <property type="component" value="Unassembled WGS sequence"/>
</dbReference>
<dbReference type="PANTHER" id="PTHR32002">
    <property type="entry name" value="PROTEIN NLP8"/>
    <property type="match status" value="1"/>
</dbReference>
<proteinExistence type="predicted"/>
<gene>
    <name evidence="1" type="ORF">Bca52824_083003</name>
</gene>